<keyword evidence="1" id="KW-0812">Transmembrane</keyword>
<dbReference type="RefSeq" id="WP_062818703.1">
    <property type="nucleotide sequence ID" value="NZ_CP014352.1"/>
</dbReference>
<dbReference type="Proteomes" id="UP000075221">
    <property type="component" value="Chromosome"/>
</dbReference>
<accession>A0AAC8YCP3</accession>
<keyword evidence="1" id="KW-1133">Transmembrane helix</keyword>
<feature type="transmembrane region" description="Helical" evidence="1">
    <location>
        <begin position="12"/>
        <end position="36"/>
    </location>
</feature>
<sequence length="121" mass="12529">MYRDDRGGGSSSVTMLILAPVMLLFGLGLVQVGMWYHAHQSAIAAAETAAEAQCVLHPVSGSAQAAARRVADQAGLEHTAVIVSDSGTTVTVTVTGRADTFWDLGLSGVSATVTMPKERLS</sequence>
<organism evidence="3 4">
    <name type="scientific">Acidipropionibacterium acidipropionici</name>
    <dbReference type="NCBI Taxonomy" id="1748"/>
    <lineage>
        <taxon>Bacteria</taxon>
        <taxon>Bacillati</taxon>
        <taxon>Actinomycetota</taxon>
        <taxon>Actinomycetes</taxon>
        <taxon>Propionibacteriales</taxon>
        <taxon>Propionibacteriaceae</taxon>
        <taxon>Acidipropionibacterium</taxon>
    </lineage>
</organism>
<evidence type="ECO:0000256" key="1">
    <source>
        <dbReference type="SAM" id="Phobius"/>
    </source>
</evidence>
<reference evidence="3 4" key="1">
    <citation type="submission" date="2016-02" db="EMBL/GenBank/DDBJ databases">
        <title>Complete Genome Sequence of Propionibacterium acidipropionici ATCC 55737.</title>
        <authorList>
            <person name="Luna Flores C.H."/>
            <person name="Nielsen L.K."/>
            <person name="Marcellin E."/>
        </authorList>
    </citation>
    <scope>NUCLEOTIDE SEQUENCE [LARGE SCALE GENOMIC DNA]</scope>
    <source>
        <strain evidence="3 4">ATCC 55737</strain>
    </source>
</reference>
<name>A0AAC8YCP3_9ACTN</name>
<evidence type="ECO:0000259" key="2">
    <source>
        <dbReference type="Pfam" id="PF07811"/>
    </source>
</evidence>
<dbReference type="AlphaFoldDB" id="A0AAC8YCP3"/>
<dbReference type="Pfam" id="PF07811">
    <property type="entry name" value="TadE"/>
    <property type="match status" value="1"/>
</dbReference>
<feature type="domain" description="TadE-like" evidence="2">
    <location>
        <begin position="9"/>
        <end position="50"/>
    </location>
</feature>
<dbReference type="EMBL" id="CP014352">
    <property type="protein sequence ID" value="AMS04110.1"/>
    <property type="molecule type" value="Genomic_DNA"/>
</dbReference>
<evidence type="ECO:0000313" key="4">
    <source>
        <dbReference type="Proteomes" id="UP000075221"/>
    </source>
</evidence>
<proteinExistence type="predicted"/>
<protein>
    <recommendedName>
        <fullName evidence="2">TadE-like domain-containing protein</fullName>
    </recommendedName>
</protein>
<dbReference type="InterPro" id="IPR012495">
    <property type="entry name" value="TadE-like_dom"/>
</dbReference>
<keyword evidence="1" id="KW-0472">Membrane</keyword>
<gene>
    <name evidence="3" type="ORF">AXH35_00055</name>
</gene>
<evidence type="ECO:0000313" key="3">
    <source>
        <dbReference type="EMBL" id="AMS04110.1"/>
    </source>
</evidence>